<keyword evidence="2" id="KW-1015">Disulfide bond</keyword>
<organism evidence="8 9">
    <name type="scientific">Aquimonas voraii</name>
    <dbReference type="NCBI Taxonomy" id="265719"/>
    <lineage>
        <taxon>Bacteria</taxon>
        <taxon>Pseudomonadati</taxon>
        <taxon>Pseudomonadota</taxon>
        <taxon>Gammaproteobacteria</taxon>
        <taxon>Lysobacterales</taxon>
        <taxon>Lysobacteraceae</taxon>
        <taxon>Aquimonas</taxon>
    </lineage>
</organism>
<keyword evidence="4" id="KW-1133">Transmembrane helix</keyword>
<evidence type="ECO:0000256" key="4">
    <source>
        <dbReference type="SAM" id="Phobius"/>
    </source>
</evidence>
<dbReference type="EMBL" id="FNAG01000014">
    <property type="protein sequence ID" value="SDE01916.1"/>
    <property type="molecule type" value="Genomic_DNA"/>
</dbReference>
<dbReference type="Gene3D" id="2.60.120.200">
    <property type="match status" value="1"/>
</dbReference>
<dbReference type="OrthoDB" id="9790247at2"/>
<evidence type="ECO:0000313" key="9">
    <source>
        <dbReference type="Proteomes" id="UP000199603"/>
    </source>
</evidence>
<proteinExistence type="predicted"/>
<name>A0A1G6ZK28_9GAMM</name>
<dbReference type="InterPro" id="IPR001791">
    <property type="entry name" value="Laminin_G"/>
</dbReference>
<evidence type="ECO:0000259" key="6">
    <source>
        <dbReference type="SMART" id="SM00282"/>
    </source>
</evidence>
<accession>A0A1G6ZK28</accession>
<dbReference type="Proteomes" id="UP000199603">
    <property type="component" value="Unassembled WGS sequence"/>
</dbReference>
<dbReference type="PANTHER" id="PTHR47635:SF2">
    <property type="entry name" value="LAMG-LIKE JELLYROLL FOLD DOMAIN-CONTAINING PROTEIN"/>
    <property type="match status" value="1"/>
</dbReference>
<reference evidence="8 9" key="1">
    <citation type="submission" date="2016-10" db="EMBL/GenBank/DDBJ databases">
        <authorList>
            <person name="de Groot N.N."/>
        </authorList>
    </citation>
    <scope>NUCLEOTIDE SEQUENCE [LARGE SCALE GENOMIC DNA]</scope>
    <source>
        <strain evidence="8 9">DSM 16957</strain>
    </source>
</reference>
<dbReference type="GO" id="GO:0030246">
    <property type="term" value="F:carbohydrate binding"/>
    <property type="evidence" value="ECO:0007669"/>
    <property type="project" value="UniProtKB-KW"/>
</dbReference>
<keyword evidence="8" id="KW-0430">Lectin</keyword>
<dbReference type="AlphaFoldDB" id="A0A1G6ZK28"/>
<protein>
    <submittedName>
        <fullName evidence="8">Concanavalin A-like lectin/glucanases superfamily protein</fullName>
    </submittedName>
</protein>
<feature type="signal peptide" evidence="5">
    <location>
        <begin position="1"/>
        <end position="37"/>
    </location>
</feature>
<feature type="chain" id="PRO_5011449300" evidence="5">
    <location>
        <begin position="38"/>
        <end position="297"/>
    </location>
</feature>
<keyword evidence="4" id="KW-0472">Membrane</keyword>
<gene>
    <name evidence="8" type="ORF">SAMN04488509_1142</name>
</gene>
<dbReference type="SMART" id="SM00282">
    <property type="entry name" value="LamG"/>
    <property type="match status" value="1"/>
</dbReference>
<evidence type="ECO:0000256" key="3">
    <source>
        <dbReference type="SAM" id="MobiDB-lite"/>
    </source>
</evidence>
<keyword evidence="1 5" id="KW-0732">Signal</keyword>
<sequence>MLDPSQTLDAMESLRMNPVLACCTLAASLGLASYAQAQSSYADVVLADSPVAYYRFEETSGTVAADSSGNGNDGEYRNAPTLGQTGAERLGRAVRFDGIDDYVNTARTVAGNFSLELWVNTTANSLGGVQAFQGNGLVWSDVGGGANDFTVAAVNNRLTFFTGDNEANISSTSLLNDGEWKHLVVTRSQGGEIRVYVNGELQASAAAGAALLNANPIIAIGGNVLDNRYFNGLIDEVAYYASELSPARIQAHYIAGAGPGLPAPLPRPAVVDTLSGGSLGLLALLIAGLAWAGLRRR</sequence>
<evidence type="ECO:0000256" key="2">
    <source>
        <dbReference type="ARBA" id="ARBA00023157"/>
    </source>
</evidence>
<feature type="region of interest" description="Disordered" evidence="3">
    <location>
        <begin position="64"/>
        <end position="83"/>
    </location>
</feature>
<feature type="transmembrane region" description="Helical" evidence="4">
    <location>
        <begin position="274"/>
        <end position="294"/>
    </location>
</feature>
<dbReference type="STRING" id="265719.SAMN04488509_1142"/>
<dbReference type="Pfam" id="PF13385">
    <property type="entry name" value="Laminin_G_3"/>
    <property type="match status" value="1"/>
</dbReference>
<keyword evidence="9" id="KW-1185">Reference proteome</keyword>
<dbReference type="InterPro" id="IPR006558">
    <property type="entry name" value="LamG-like"/>
</dbReference>
<keyword evidence="4" id="KW-0812">Transmembrane</keyword>
<dbReference type="InterPro" id="IPR013320">
    <property type="entry name" value="ConA-like_dom_sf"/>
</dbReference>
<dbReference type="SUPFAM" id="SSF49899">
    <property type="entry name" value="Concanavalin A-like lectins/glucanases"/>
    <property type="match status" value="1"/>
</dbReference>
<feature type="domain" description="Laminin G" evidence="6">
    <location>
        <begin position="111"/>
        <end position="242"/>
    </location>
</feature>
<feature type="domain" description="LamG-like jellyroll fold" evidence="7">
    <location>
        <begin position="111"/>
        <end position="247"/>
    </location>
</feature>
<evidence type="ECO:0000256" key="5">
    <source>
        <dbReference type="SAM" id="SignalP"/>
    </source>
</evidence>
<evidence type="ECO:0000256" key="1">
    <source>
        <dbReference type="ARBA" id="ARBA00022729"/>
    </source>
</evidence>
<dbReference type="SMART" id="SM00560">
    <property type="entry name" value="LamGL"/>
    <property type="match status" value="1"/>
</dbReference>
<dbReference type="PANTHER" id="PTHR47635">
    <property type="entry name" value="CUB DOMAIN-CONTAINING PROTEIN"/>
    <property type="match status" value="1"/>
</dbReference>
<evidence type="ECO:0000259" key="7">
    <source>
        <dbReference type="SMART" id="SM00560"/>
    </source>
</evidence>
<evidence type="ECO:0000313" key="8">
    <source>
        <dbReference type="EMBL" id="SDE01916.1"/>
    </source>
</evidence>